<dbReference type="AlphaFoldDB" id="A0A6J5CMI8"/>
<dbReference type="RefSeq" id="WP_035485509.1">
    <property type="nucleotide sequence ID" value="NZ_CADFGL010000062.1"/>
</dbReference>
<protein>
    <submittedName>
        <fullName evidence="1">Uncharacterized protein</fullName>
    </submittedName>
</protein>
<dbReference type="Proteomes" id="UP000494249">
    <property type="component" value="Unassembled WGS sequence"/>
</dbReference>
<sequence length="91" mass="10007">MTQIDTLVEDVSQLYTALGRTGIQAFDALGVTDPEPVADLLATHESRDIAGKWLVRRMAAFGGFSALEMLSQGERDAVMSVLHIIRESMRE</sequence>
<name>A0A6J5CMI8_9BURK</name>
<evidence type="ECO:0000313" key="1">
    <source>
        <dbReference type="EMBL" id="CAB3741020.1"/>
    </source>
</evidence>
<dbReference type="EMBL" id="CADIKB010000068">
    <property type="protein sequence ID" value="CAB3741020.1"/>
    <property type="molecule type" value="Genomic_DNA"/>
</dbReference>
<reference evidence="1 2" key="1">
    <citation type="submission" date="2020-04" db="EMBL/GenBank/DDBJ databases">
        <authorList>
            <person name="De Canck E."/>
        </authorList>
    </citation>
    <scope>NUCLEOTIDE SEQUENCE [LARGE SCALE GENOMIC DNA]</scope>
    <source>
        <strain evidence="1 2">LMG 22037</strain>
    </source>
</reference>
<gene>
    <name evidence="1" type="ORF">LMG22037_06444</name>
</gene>
<organism evidence="1 2">
    <name type="scientific">Paraburkholderia phenoliruptrix</name>
    <dbReference type="NCBI Taxonomy" id="252970"/>
    <lineage>
        <taxon>Bacteria</taxon>
        <taxon>Pseudomonadati</taxon>
        <taxon>Pseudomonadota</taxon>
        <taxon>Betaproteobacteria</taxon>
        <taxon>Burkholderiales</taxon>
        <taxon>Burkholderiaceae</taxon>
        <taxon>Paraburkholderia</taxon>
    </lineage>
</organism>
<accession>A0A6J5CMI8</accession>
<evidence type="ECO:0000313" key="2">
    <source>
        <dbReference type="Proteomes" id="UP000494249"/>
    </source>
</evidence>
<proteinExistence type="predicted"/>